<dbReference type="InterPro" id="IPR025110">
    <property type="entry name" value="AMP-bd_C"/>
</dbReference>
<sequence>MADSILEAFLNNCEKSPDKLCLSFESQSLSYAALAKRAHRFGAALQEWGLEKGERVALFLENCPDFLAAYLGIFMAGGVVVLVNTAYKQVELRHILNDSGARLCFTDRERLPELERLHSDLSSLEKIVMLGATLDKFLLCESNFAPHLPQPEELAIIAYTSGTTGRSKGAMLLHRNLICNVESLRQAWGWTENDHLLLTLPLFHAHGLMVGAHGTLTSGASAELKRHFNATEVYDSLLTGQFSMFFGVPTMYTRLLSEASQRSEKPAPLRLYVAGSAPLSAQTFEEFKEVFGQPILERYGMTETIMNMTNPYEGERRPGTVGLPFPGQEARVVDVKTRQPLPPGMDGEIEVRGSHVFKGYWNRPQATAESFSVDGWFRTGDLGQMSADGYYTINGRAKELIITGGYNVYPREVEELLQSCPGVAEVAVYGLPDAEMGEKVAAAIVRANLSLSEETVITFCKDNLAGYKKPRQVTFVEALPRNAMGKIQKHLLR</sequence>
<dbReference type="GO" id="GO:0006631">
    <property type="term" value="P:fatty acid metabolic process"/>
    <property type="evidence" value="ECO:0007669"/>
    <property type="project" value="TreeGrafter"/>
</dbReference>
<gene>
    <name evidence="4" type="ORF">HXX08_06845</name>
    <name evidence="5" type="ORF">OZ401_000717</name>
</gene>
<dbReference type="Proteomes" id="UP001431572">
    <property type="component" value="Chromosome 1"/>
</dbReference>
<evidence type="ECO:0000313" key="4">
    <source>
        <dbReference type="EMBL" id="NWJ45578.1"/>
    </source>
</evidence>
<dbReference type="PROSITE" id="PS00455">
    <property type="entry name" value="AMP_BINDING"/>
    <property type="match status" value="1"/>
</dbReference>
<evidence type="ECO:0000313" key="5">
    <source>
        <dbReference type="EMBL" id="WJW67451.1"/>
    </source>
</evidence>
<dbReference type="Pfam" id="PF13193">
    <property type="entry name" value="AMP-binding_C"/>
    <property type="match status" value="1"/>
</dbReference>
<dbReference type="Pfam" id="PF00501">
    <property type="entry name" value="AMP-binding"/>
    <property type="match status" value="1"/>
</dbReference>
<organism evidence="4 6">
    <name type="scientific">Candidatus Chlorohelix allophototropha</name>
    <dbReference type="NCBI Taxonomy" id="3003348"/>
    <lineage>
        <taxon>Bacteria</taxon>
        <taxon>Bacillati</taxon>
        <taxon>Chloroflexota</taxon>
        <taxon>Chloroflexia</taxon>
        <taxon>Candidatus Chloroheliales</taxon>
        <taxon>Candidatus Chloroheliaceae</taxon>
        <taxon>Candidatus Chlorohelix</taxon>
    </lineage>
</organism>
<evidence type="ECO:0000313" key="7">
    <source>
        <dbReference type="Proteomes" id="UP001431572"/>
    </source>
</evidence>
<reference evidence="5" key="2">
    <citation type="journal article" date="2024" name="Nature">
        <title>Anoxygenic phototroph of the Chloroflexota uses a type I reaction centre.</title>
        <authorList>
            <person name="Tsuji J.M."/>
            <person name="Shaw N.A."/>
            <person name="Nagashima S."/>
            <person name="Venkiteswaran J.J."/>
            <person name="Schiff S.L."/>
            <person name="Watanabe T."/>
            <person name="Fukui M."/>
            <person name="Hanada S."/>
            <person name="Tank M."/>
            <person name="Neufeld J.D."/>
        </authorList>
    </citation>
    <scope>NUCLEOTIDE SEQUENCE</scope>
    <source>
        <strain evidence="5">L227-S17</strain>
    </source>
</reference>
<evidence type="ECO:0000259" key="2">
    <source>
        <dbReference type="Pfam" id="PF00501"/>
    </source>
</evidence>
<protein>
    <submittedName>
        <fullName evidence="4">AMP-binding protein</fullName>
    </submittedName>
    <submittedName>
        <fullName evidence="5">Acyl-CoA synthetase</fullName>
    </submittedName>
</protein>
<dbReference type="EMBL" id="CP128399">
    <property type="protein sequence ID" value="WJW67451.1"/>
    <property type="molecule type" value="Genomic_DNA"/>
</dbReference>
<reference evidence="4 6" key="1">
    <citation type="submission" date="2020-06" db="EMBL/GenBank/DDBJ databases">
        <title>Anoxygenic phototrophic Chloroflexota member uses a Type I reaction center.</title>
        <authorList>
            <person name="Tsuji J.M."/>
            <person name="Shaw N.A."/>
            <person name="Nagashima S."/>
            <person name="Venkiteswaran J."/>
            <person name="Schiff S.L."/>
            <person name="Hanada S."/>
            <person name="Tank M."/>
            <person name="Neufeld J.D."/>
        </authorList>
    </citation>
    <scope>NUCLEOTIDE SEQUENCE [LARGE SCALE GENOMIC DNA]</scope>
    <source>
        <strain evidence="4">L227-S17</strain>
    </source>
</reference>
<comment type="similarity">
    <text evidence="1">Belongs to the ATP-dependent AMP-binding enzyme family.</text>
</comment>
<accession>A0A8T7LU68</accession>
<feature type="domain" description="AMP-binding enzyme C-terminal" evidence="3">
    <location>
        <begin position="412"/>
        <end position="486"/>
    </location>
</feature>
<dbReference type="InterPro" id="IPR000873">
    <property type="entry name" value="AMP-dep_synth/lig_dom"/>
</dbReference>
<dbReference type="Gene3D" id="3.30.300.30">
    <property type="match status" value="1"/>
</dbReference>
<dbReference type="InterPro" id="IPR045851">
    <property type="entry name" value="AMP-bd_C_sf"/>
</dbReference>
<dbReference type="PANTHER" id="PTHR43201:SF8">
    <property type="entry name" value="ACYL-COA SYNTHETASE FAMILY MEMBER 3"/>
    <property type="match status" value="1"/>
</dbReference>
<feature type="domain" description="AMP-dependent synthetase/ligase" evidence="2">
    <location>
        <begin position="11"/>
        <end position="361"/>
    </location>
</feature>
<dbReference type="GO" id="GO:0031956">
    <property type="term" value="F:medium-chain fatty acid-CoA ligase activity"/>
    <property type="evidence" value="ECO:0007669"/>
    <property type="project" value="TreeGrafter"/>
</dbReference>
<dbReference type="Proteomes" id="UP000521676">
    <property type="component" value="Unassembled WGS sequence"/>
</dbReference>
<evidence type="ECO:0000259" key="3">
    <source>
        <dbReference type="Pfam" id="PF13193"/>
    </source>
</evidence>
<name>A0A8T7LU68_9CHLR</name>
<dbReference type="Gene3D" id="3.40.50.12780">
    <property type="entry name" value="N-terminal domain of ligase-like"/>
    <property type="match status" value="1"/>
</dbReference>
<evidence type="ECO:0000256" key="1">
    <source>
        <dbReference type="ARBA" id="ARBA00006432"/>
    </source>
</evidence>
<dbReference type="InterPro" id="IPR042099">
    <property type="entry name" value="ANL_N_sf"/>
</dbReference>
<proteinExistence type="inferred from homology"/>
<dbReference type="EMBL" id="JACATZ010000001">
    <property type="protein sequence ID" value="NWJ45578.1"/>
    <property type="molecule type" value="Genomic_DNA"/>
</dbReference>
<keyword evidence="7" id="KW-1185">Reference proteome</keyword>
<evidence type="ECO:0000313" key="6">
    <source>
        <dbReference type="Proteomes" id="UP000521676"/>
    </source>
</evidence>
<dbReference type="InterPro" id="IPR020845">
    <property type="entry name" value="AMP-binding_CS"/>
</dbReference>
<dbReference type="RefSeq" id="WP_341469344.1">
    <property type="nucleotide sequence ID" value="NZ_CP128399.1"/>
</dbReference>
<dbReference type="CDD" id="cd05941">
    <property type="entry name" value="MCS"/>
    <property type="match status" value="1"/>
</dbReference>
<dbReference type="SUPFAM" id="SSF56801">
    <property type="entry name" value="Acetyl-CoA synthetase-like"/>
    <property type="match status" value="1"/>
</dbReference>
<dbReference type="AlphaFoldDB" id="A0A8T7LU68"/>
<dbReference type="PANTHER" id="PTHR43201">
    <property type="entry name" value="ACYL-COA SYNTHETASE"/>
    <property type="match status" value="1"/>
</dbReference>